<dbReference type="HOGENOM" id="CLU_550801_0_0_4"/>
<name>Q21Z55_ALBFT</name>
<dbReference type="AlphaFoldDB" id="Q21Z55"/>
<reference evidence="3" key="1">
    <citation type="submission" date="2006-02" db="EMBL/GenBank/DDBJ databases">
        <title>Complete sequence of chromosome of Rhodoferax ferrireducens DSM 15236.</title>
        <authorList>
            <person name="Copeland A."/>
            <person name="Lucas S."/>
            <person name="Lapidus A."/>
            <person name="Barry K."/>
            <person name="Detter J.C."/>
            <person name="Glavina del Rio T."/>
            <person name="Hammon N."/>
            <person name="Israni S."/>
            <person name="Pitluck S."/>
            <person name="Brettin T."/>
            <person name="Bruce D."/>
            <person name="Han C."/>
            <person name="Tapia R."/>
            <person name="Gilna P."/>
            <person name="Kiss H."/>
            <person name="Schmutz J."/>
            <person name="Larimer F."/>
            <person name="Land M."/>
            <person name="Kyrpides N."/>
            <person name="Ivanova N."/>
            <person name="Richardson P."/>
        </authorList>
    </citation>
    <scope>NUCLEOTIDE SEQUENCE [LARGE SCALE GENOMIC DNA]</scope>
    <source>
        <strain evidence="3">ATCC BAA-621 / DSM 15236 / T118</strain>
    </source>
</reference>
<dbReference type="STRING" id="338969.Rfer_1214"/>
<dbReference type="EMBL" id="CP000267">
    <property type="protein sequence ID" value="ABD68948.1"/>
    <property type="molecule type" value="Genomic_DNA"/>
</dbReference>
<dbReference type="InterPro" id="IPR009492">
    <property type="entry name" value="TniQ"/>
</dbReference>
<gene>
    <name evidence="2" type="ordered locus">Rfer_1214</name>
</gene>
<feature type="domain" description="TniQ" evidence="1">
    <location>
        <begin position="40"/>
        <end position="185"/>
    </location>
</feature>
<protein>
    <recommendedName>
        <fullName evidence="1">TniQ domain-containing protein</fullName>
    </recommendedName>
</protein>
<dbReference type="Proteomes" id="UP000008332">
    <property type="component" value="Chromosome"/>
</dbReference>
<proteinExistence type="predicted"/>
<sequence length="495" mass="54733">MERFCYARPSVVIRDSLFVRIGSKQFQNFIGRNYGMTMLFRPTPLPEELDRGYLGRIKRINGFQSEKETVAAMISQFGMQLISRRELSCLELLSLMANQPLEQFARYHSTIPIRRAITSSLPDLPHGSTTRRSLLCNFGMVAVRPGAYFCTKCVSEDVAFHGVSYWRRDHQVPGQLWCPKHVIPLNYLENDEAFLRSPSNCIADAETVPAAWVDGARDNEHVSRFTGIASGLFERTSPLDVKFVALALRKRAMSLGLNTVATPVKNKPLLSDLIRDSFPAPWLATVFPSLVDKVKGQILNRVDGVLYMATSASSVWSYILAASVLYASADEALNGLFSARKDFIDEPKRKRSARGTLDRQVLVTAYIECKGRQVLVAERLALPLHQAVSMLREAGLPNLVLGRSDGKNSTAAADAFYLDEKSFDESARAGGLTASEMAALVRCSGVDFKSTLSAMAGQRSTRGTGVRRTRGLMPQEARNYFEKSTGETGHPSGSV</sequence>
<organism evidence="2 3">
    <name type="scientific">Albidiferax ferrireducens (strain ATCC BAA-621 / DSM 15236 / T118)</name>
    <name type="common">Rhodoferax ferrireducens</name>
    <dbReference type="NCBI Taxonomy" id="338969"/>
    <lineage>
        <taxon>Bacteria</taxon>
        <taxon>Pseudomonadati</taxon>
        <taxon>Pseudomonadota</taxon>
        <taxon>Betaproteobacteria</taxon>
        <taxon>Burkholderiales</taxon>
        <taxon>Comamonadaceae</taxon>
        <taxon>Rhodoferax</taxon>
    </lineage>
</organism>
<evidence type="ECO:0000313" key="2">
    <source>
        <dbReference type="EMBL" id="ABD68948.1"/>
    </source>
</evidence>
<accession>Q21Z55</accession>
<evidence type="ECO:0000313" key="3">
    <source>
        <dbReference type="Proteomes" id="UP000008332"/>
    </source>
</evidence>
<dbReference type="eggNOG" id="ENOG502ZACT">
    <property type="taxonomic scope" value="Bacteria"/>
</dbReference>
<keyword evidence="3" id="KW-1185">Reference proteome</keyword>
<dbReference type="KEGG" id="rfr:Rfer_1214"/>
<evidence type="ECO:0000259" key="1">
    <source>
        <dbReference type="Pfam" id="PF06527"/>
    </source>
</evidence>
<dbReference type="Pfam" id="PF06527">
    <property type="entry name" value="TniQ"/>
    <property type="match status" value="1"/>
</dbReference>